<keyword evidence="3" id="KW-1185">Reference proteome</keyword>
<dbReference type="eggNOG" id="ENOG502S8UV">
    <property type="taxonomic scope" value="Eukaryota"/>
</dbReference>
<proteinExistence type="evidence at protein level"/>
<dbReference type="PaxDb" id="4577-GRMZM2G022368_P01"/>
<dbReference type="Pfam" id="PF12023">
    <property type="entry name" value="DUF3511"/>
    <property type="match status" value="1"/>
</dbReference>
<dbReference type="AlphaFoldDB" id="A0A1D6NJW3"/>
<evidence type="ECO:0000313" key="2">
    <source>
        <dbReference type="EnsemblPlants" id="Zm00001eb159980_P001"/>
    </source>
</evidence>
<gene>
    <name evidence="2" type="primary">LOC100276175</name>
    <name evidence="1" type="ORF">ZEAMMB73_Zm00001d044244</name>
</gene>
<name>A0A1D6NJW3_MAIZE</name>
<dbReference type="OrthoDB" id="1655903at2759"/>
<reference evidence="2" key="2">
    <citation type="submission" date="2019-07" db="EMBL/GenBank/DDBJ databases">
        <authorList>
            <person name="Seetharam A."/>
            <person name="Woodhouse M."/>
            <person name="Cannon E."/>
        </authorList>
    </citation>
    <scope>NUCLEOTIDE SEQUENCE [LARGE SCALE GENOMIC DNA]</scope>
    <source>
        <strain evidence="2">cv. B73</strain>
    </source>
</reference>
<dbReference type="ExpressionAtlas" id="A0A1D6NJW3">
    <property type="expression patterns" value="baseline and differential"/>
</dbReference>
<evidence type="ECO:0000313" key="3">
    <source>
        <dbReference type="Proteomes" id="UP000007305"/>
    </source>
</evidence>
<dbReference type="Gramene" id="Zm00001eb159980_T001">
    <property type="protein sequence ID" value="Zm00001eb159980_P001"/>
    <property type="gene ID" value="Zm00001eb159980"/>
</dbReference>
<dbReference type="PANTHER" id="PTHR33193:SF62">
    <property type="entry name" value="FAMILY ABC TRANSPORTER, PUTATIVE (DUF3511)-RELATED"/>
    <property type="match status" value="1"/>
</dbReference>
<organism evidence="1">
    <name type="scientific">Zea mays</name>
    <name type="common">Maize</name>
    <dbReference type="NCBI Taxonomy" id="4577"/>
    <lineage>
        <taxon>Eukaryota</taxon>
        <taxon>Viridiplantae</taxon>
        <taxon>Streptophyta</taxon>
        <taxon>Embryophyta</taxon>
        <taxon>Tracheophyta</taxon>
        <taxon>Spermatophyta</taxon>
        <taxon>Magnoliopsida</taxon>
        <taxon>Liliopsida</taxon>
        <taxon>Poales</taxon>
        <taxon>Poaceae</taxon>
        <taxon>PACMAD clade</taxon>
        <taxon>Panicoideae</taxon>
        <taxon>Andropogonodae</taxon>
        <taxon>Andropogoneae</taxon>
        <taxon>Tripsacinae</taxon>
        <taxon>Zea</taxon>
    </lineage>
</organism>
<dbReference type="RefSeq" id="NP_001143497.2">
    <property type="nucleotide sequence ID" value="NM_001150025.2"/>
</dbReference>
<accession>A0A1D6NJW3</accession>
<evidence type="ECO:0000313" key="1">
    <source>
        <dbReference type="EMBL" id="ONM40537.1"/>
    </source>
</evidence>
<dbReference type="GeneID" id="100276175"/>
<keyword evidence="4" id="KW-1267">Proteomics identification</keyword>
<dbReference type="EMBL" id="CM007649">
    <property type="protein sequence ID" value="ONM40537.1"/>
    <property type="molecule type" value="Genomic_DNA"/>
</dbReference>
<reference evidence="2" key="3">
    <citation type="submission" date="2021-05" db="UniProtKB">
        <authorList>
            <consortium name="EnsemblPlants"/>
        </authorList>
    </citation>
    <scope>IDENTIFICATION</scope>
    <source>
        <strain evidence="2">cv. B73</strain>
    </source>
</reference>
<protein>
    <submittedName>
        <fullName evidence="1">DUF3511 domain protein</fullName>
    </submittedName>
</protein>
<sequence>MDRSKSYAGGRMQIEPYYGGGGGGGGGARADFRSYSYSAGGTGPSSYSYNQYEYGGPGAGEEEVKRSKSKRRWLADPDMDRKRRVAAYKAYGVEGRVKGSLRKSFRWVKDRYLDLVYGWS</sequence>
<dbReference type="PANTHER" id="PTHR33193">
    <property type="entry name" value="DOMAIN PROTEIN, PUTATIVE (DUF3511)-RELATED"/>
    <property type="match status" value="1"/>
</dbReference>
<dbReference type="EnsemblPlants" id="Zm00001eb159980_T001">
    <property type="protein sequence ID" value="Zm00001eb159980_P001"/>
    <property type="gene ID" value="Zm00001eb159980"/>
</dbReference>
<reference evidence="1 3" key="1">
    <citation type="submission" date="2015-12" db="EMBL/GenBank/DDBJ databases">
        <title>Update maize B73 reference genome by single molecule sequencing technologies.</title>
        <authorList>
            <consortium name="Maize Genome Sequencing Project"/>
            <person name="Ware D."/>
        </authorList>
    </citation>
    <scope>NUCLEOTIDE SEQUENCE [LARGE SCALE GENOMIC DNA]</scope>
    <source>
        <strain evidence="3">cv. B73</strain>
        <tissue evidence="1">Seedling</tissue>
    </source>
</reference>
<dbReference type="Proteomes" id="UP000007305">
    <property type="component" value="Chromosome 3"/>
</dbReference>
<dbReference type="STRING" id="4577.A0A1D6NJW3"/>
<dbReference type="OMA" id="RDGGMQM"/>
<evidence type="ECO:0007829" key="4">
    <source>
        <dbReference type="PeptideAtlas" id="A0A1D6NJW3"/>
    </source>
</evidence>
<dbReference type="InterPro" id="IPR021899">
    <property type="entry name" value="DUF3511"/>
</dbReference>